<sequence>MVSSLGPKQSNGQCERYRTQRTHFETQQANVEAETRMVRYVYSPYILGMVTLNYMPGMVTLNFMPGMVTLNSMPGMVTLNSMPKRVILNSMQGNLHTKFSMQGIITLNSLCRESSH</sequence>
<dbReference type="AlphaFoldDB" id="A0AAV4TM20"/>
<organism evidence="2 3">
    <name type="scientific">Caerostris extrusa</name>
    <name type="common">Bark spider</name>
    <name type="synonym">Caerostris bankana</name>
    <dbReference type="NCBI Taxonomy" id="172846"/>
    <lineage>
        <taxon>Eukaryota</taxon>
        <taxon>Metazoa</taxon>
        <taxon>Ecdysozoa</taxon>
        <taxon>Arthropoda</taxon>
        <taxon>Chelicerata</taxon>
        <taxon>Arachnida</taxon>
        <taxon>Araneae</taxon>
        <taxon>Araneomorphae</taxon>
        <taxon>Entelegynae</taxon>
        <taxon>Araneoidea</taxon>
        <taxon>Araneidae</taxon>
        <taxon>Caerostris</taxon>
    </lineage>
</organism>
<accession>A0AAV4TM20</accession>
<keyword evidence="1" id="KW-0472">Membrane</keyword>
<name>A0AAV4TM20_CAEEX</name>
<keyword evidence="3" id="KW-1185">Reference proteome</keyword>
<dbReference type="EMBL" id="BPLR01011602">
    <property type="protein sequence ID" value="GIY47618.1"/>
    <property type="molecule type" value="Genomic_DNA"/>
</dbReference>
<evidence type="ECO:0000256" key="1">
    <source>
        <dbReference type="SAM" id="Phobius"/>
    </source>
</evidence>
<keyword evidence="1" id="KW-0812">Transmembrane</keyword>
<evidence type="ECO:0000313" key="2">
    <source>
        <dbReference type="EMBL" id="GIY47618.1"/>
    </source>
</evidence>
<dbReference type="Proteomes" id="UP001054945">
    <property type="component" value="Unassembled WGS sequence"/>
</dbReference>
<gene>
    <name evidence="2" type="ORF">CEXT_72801</name>
</gene>
<keyword evidence="1" id="KW-1133">Transmembrane helix</keyword>
<feature type="transmembrane region" description="Helical" evidence="1">
    <location>
        <begin position="45"/>
        <end position="64"/>
    </location>
</feature>
<protein>
    <submittedName>
        <fullName evidence="2">Uncharacterized protein</fullName>
    </submittedName>
</protein>
<proteinExistence type="predicted"/>
<evidence type="ECO:0000313" key="3">
    <source>
        <dbReference type="Proteomes" id="UP001054945"/>
    </source>
</evidence>
<reference evidence="2 3" key="1">
    <citation type="submission" date="2021-06" db="EMBL/GenBank/DDBJ databases">
        <title>Caerostris extrusa draft genome.</title>
        <authorList>
            <person name="Kono N."/>
            <person name="Arakawa K."/>
        </authorList>
    </citation>
    <scope>NUCLEOTIDE SEQUENCE [LARGE SCALE GENOMIC DNA]</scope>
</reference>
<comment type="caution">
    <text evidence="2">The sequence shown here is derived from an EMBL/GenBank/DDBJ whole genome shotgun (WGS) entry which is preliminary data.</text>
</comment>